<dbReference type="WBParaSite" id="HCON_00172630-00001">
    <property type="protein sequence ID" value="HCON_00172630-00001"/>
    <property type="gene ID" value="HCON_00172630"/>
</dbReference>
<evidence type="ECO:0000256" key="1">
    <source>
        <dbReference type="SAM" id="Coils"/>
    </source>
</evidence>
<feature type="region of interest" description="Disordered" evidence="2">
    <location>
        <begin position="1"/>
        <end position="61"/>
    </location>
</feature>
<feature type="region of interest" description="Disordered" evidence="2">
    <location>
        <begin position="232"/>
        <end position="294"/>
    </location>
</feature>
<protein>
    <submittedName>
        <fullName evidence="4">t-SNARE coiled-coil homology domain-containing protein</fullName>
    </submittedName>
</protein>
<feature type="coiled-coil region" evidence="1">
    <location>
        <begin position="140"/>
        <end position="185"/>
    </location>
</feature>
<dbReference type="OrthoDB" id="5903933at2759"/>
<evidence type="ECO:0000313" key="3">
    <source>
        <dbReference type="Proteomes" id="UP000025227"/>
    </source>
</evidence>
<keyword evidence="3" id="KW-1185">Reference proteome</keyword>
<dbReference type="Proteomes" id="UP000025227">
    <property type="component" value="Unplaced"/>
</dbReference>
<feature type="compositionally biased region" description="Polar residues" evidence="2">
    <location>
        <begin position="380"/>
        <end position="389"/>
    </location>
</feature>
<feature type="compositionally biased region" description="Basic and acidic residues" evidence="2">
    <location>
        <begin position="412"/>
        <end position="428"/>
    </location>
</feature>
<sequence length="434" mass="50687">MPSGEEATPNARTEEDQKKMAAKNQEGKAKPKKRSSKPESTSAAKRTQEDGGNPSSSSYDLWKDFCERGTEAFKDDQKKITVMEKQEASTRDNHLQKIDTRMEKIEKGLADHHEFVKQTVAPTNLVIKPEHVDELLKRVMSSSTEMQSSLEEQMDNAKNRILMEMDEMFKEVDRCRTEVERVSNNAVMHEVREVSTHLASFRTEVNQRFEAFEKRLDQMTDITSMLRRIERQLKKSDGGQPGSAKEEVRRQGIEGSVLFEDSPRTNTNISREPGQEREKRPREEEYEAGEIKEKREDKEILESMAKVDEDLRRTKHEIFALSHKIEELRREDHKANESRIYSMRERKYELLDEEMTLQRKKDDLKMALHEWTRKKGGKDTTIQQTTSRTFIAPTSHRYQRSTPSHHGSQKGSPERGRYRTPWHRDSTRRSYSPA</sequence>
<evidence type="ECO:0000256" key="2">
    <source>
        <dbReference type="SAM" id="MobiDB-lite"/>
    </source>
</evidence>
<evidence type="ECO:0000313" key="4">
    <source>
        <dbReference type="WBParaSite" id="HCON_00172630-00001"/>
    </source>
</evidence>
<accession>A0A7I5EE85</accession>
<feature type="region of interest" description="Disordered" evidence="2">
    <location>
        <begin position="374"/>
        <end position="434"/>
    </location>
</feature>
<dbReference type="AlphaFoldDB" id="A0A7I5EE85"/>
<reference evidence="4" key="1">
    <citation type="submission" date="2020-12" db="UniProtKB">
        <authorList>
            <consortium name="WormBaseParasite"/>
        </authorList>
    </citation>
    <scope>IDENTIFICATION</scope>
    <source>
        <strain evidence="4">MHco3</strain>
    </source>
</reference>
<feature type="compositionally biased region" description="Basic and acidic residues" evidence="2">
    <location>
        <begin position="273"/>
        <end position="294"/>
    </location>
</feature>
<name>A0A7I5EE85_HAECO</name>
<dbReference type="OMA" id="TRMEKIE"/>
<feature type="compositionally biased region" description="Polar residues" evidence="2">
    <location>
        <begin position="400"/>
        <end position="411"/>
    </location>
</feature>
<proteinExistence type="predicted"/>
<organism evidence="3 4">
    <name type="scientific">Haemonchus contortus</name>
    <name type="common">Barber pole worm</name>
    <dbReference type="NCBI Taxonomy" id="6289"/>
    <lineage>
        <taxon>Eukaryota</taxon>
        <taxon>Metazoa</taxon>
        <taxon>Ecdysozoa</taxon>
        <taxon>Nematoda</taxon>
        <taxon>Chromadorea</taxon>
        <taxon>Rhabditida</taxon>
        <taxon>Rhabditina</taxon>
        <taxon>Rhabditomorpha</taxon>
        <taxon>Strongyloidea</taxon>
        <taxon>Trichostrongylidae</taxon>
        <taxon>Haemonchus</taxon>
    </lineage>
</organism>
<feature type="compositionally biased region" description="Basic and acidic residues" evidence="2">
    <location>
        <begin position="12"/>
        <end position="29"/>
    </location>
</feature>
<keyword evidence="1" id="KW-0175">Coiled coil</keyword>